<dbReference type="Pfam" id="PF06985">
    <property type="entry name" value="HET"/>
    <property type="match status" value="1"/>
</dbReference>
<dbReference type="InterPro" id="IPR010730">
    <property type="entry name" value="HET"/>
</dbReference>
<feature type="domain" description="Heterokaryon incompatibility" evidence="1">
    <location>
        <begin position="70"/>
        <end position="247"/>
    </location>
</feature>
<name>A0AAN6TQJ7_9PEZI</name>
<dbReference type="AlphaFoldDB" id="A0AAN6TQJ7"/>
<evidence type="ECO:0000259" key="1">
    <source>
        <dbReference type="Pfam" id="PF06985"/>
    </source>
</evidence>
<reference evidence="2" key="1">
    <citation type="journal article" date="2023" name="Mol. Phylogenet. Evol.">
        <title>Genome-scale phylogeny and comparative genomics of the fungal order Sordariales.</title>
        <authorList>
            <person name="Hensen N."/>
            <person name="Bonometti L."/>
            <person name="Westerberg I."/>
            <person name="Brannstrom I.O."/>
            <person name="Guillou S."/>
            <person name="Cros-Aarteil S."/>
            <person name="Calhoun S."/>
            <person name="Haridas S."/>
            <person name="Kuo A."/>
            <person name="Mondo S."/>
            <person name="Pangilinan J."/>
            <person name="Riley R."/>
            <person name="LaButti K."/>
            <person name="Andreopoulos B."/>
            <person name="Lipzen A."/>
            <person name="Chen C."/>
            <person name="Yan M."/>
            <person name="Daum C."/>
            <person name="Ng V."/>
            <person name="Clum A."/>
            <person name="Steindorff A."/>
            <person name="Ohm R.A."/>
            <person name="Martin F."/>
            <person name="Silar P."/>
            <person name="Natvig D.O."/>
            <person name="Lalanne C."/>
            <person name="Gautier V."/>
            <person name="Ament-Velasquez S.L."/>
            <person name="Kruys A."/>
            <person name="Hutchinson M.I."/>
            <person name="Powell A.J."/>
            <person name="Barry K."/>
            <person name="Miller A.N."/>
            <person name="Grigoriev I.V."/>
            <person name="Debuchy R."/>
            <person name="Gladieux P."/>
            <person name="Hiltunen Thoren M."/>
            <person name="Johannesson H."/>
        </authorList>
    </citation>
    <scope>NUCLEOTIDE SEQUENCE</scope>
    <source>
        <strain evidence="2">CBS 731.68</strain>
    </source>
</reference>
<dbReference type="Pfam" id="PF26639">
    <property type="entry name" value="Het-6_barrel"/>
    <property type="match status" value="1"/>
</dbReference>
<accession>A0AAN6TQJ7</accession>
<reference evidence="2" key="2">
    <citation type="submission" date="2023-05" db="EMBL/GenBank/DDBJ databases">
        <authorList>
            <consortium name="Lawrence Berkeley National Laboratory"/>
            <person name="Steindorff A."/>
            <person name="Hensen N."/>
            <person name="Bonometti L."/>
            <person name="Westerberg I."/>
            <person name="Brannstrom I.O."/>
            <person name="Guillou S."/>
            <person name="Cros-Aarteil S."/>
            <person name="Calhoun S."/>
            <person name="Haridas S."/>
            <person name="Kuo A."/>
            <person name="Mondo S."/>
            <person name="Pangilinan J."/>
            <person name="Riley R."/>
            <person name="Labutti K."/>
            <person name="Andreopoulos B."/>
            <person name="Lipzen A."/>
            <person name="Chen C."/>
            <person name="Yanf M."/>
            <person name="Daum C."/>
            <person name="Ng V."/>
            <person name="Clum A."/>
            <person name="Ohm R."/>
            <person name="Martin F."/>
            <person name="Silar P."/>
            <person name="Natvig D."/>
            <person name="Lalanne C."/>
            <person name="Gautier V."/>
            <person name="Ament-Velasquez S.L."/>
            <person name="Kruys A."/>
            <person name="Hutchinson M.I."/>
            <person name="Powell A.J."/>
            <person name="Barry K."/>
            <person name="Miller A.N."/>
            <person name="Grigoriev I.V."/>
            <person name="Debuchy R."/>
            <person name="Gladieux P."/>
            <person name="Thoren M.H."/>
            <person name="Johannesson H."/>
        </authorList>
    </citation>
    <scope>NUCLEOTIDE SEQUENCE</scope>
    <source>
        <strain evidence="2">CBS 731.68</strain>
    </source>
</reference>
<dbReference type="PANTHER" id="PTHR24148:SF64">
    <property type="entry name" value="HETEROKARYON INCOMPATIBILITY DOMAIN-CONTAINING PROTEIN"/>
    <property type="match status" value="1"/>
</dbReference>
<dbReference type="PANTHER" id="PTHR24148">
    <property type="entry name" value="ANKYRIN REPEAT DOMAIN-CONTAINING PROTEIN 39 HOMOLOG-RELATED"/>
    <property type="match status" value="1"/>
</dbReference>
<dbReference type="InterPro" id="IPR052895">
    <property type="entry name" value="HetReg/Transcr_Mod"/>
</dbReference>
<comment type="caution">
    <text evidence="2">The sequence shown here is derived from an EMBL/GenBank/DDBJ whole genome shotgun (WGS) entry which is preliminary data.</text>
</comment>
<sequence>MRDLDIWVWCCTALRHHPPSKTTTPGLKPYVYKRLENPASNIRLLTVLDVTPTNLICTLREIASPDAEQYDCLSYTWGDPFGRVVNPTPPQKEIRCDGRLLLIGQNLHDALVHLHGIATLRSTLAAIWVDAICINQDKESEKAHQIRMMHKIYASASRVIIWLGPDETDSGDGGVAAELRVVVATMRQELGDSMAAVEARLEELRDGERAEKADLPLIHAIKPDSWMAVRDIISQRAYWLRLWVWQEVMAAKQDPVVVCGQQVMTWEEVRLASGGLTTFGDAAMTRRGRPPPVRNEVKNGDWLAPNLPHTMAWWRDMYVENGADWIKQKFGRLVLSLNRNLYVCWDERDKIYAHLGLCQREQLAKWRFSKSFDKLYLRFWCEVMQRTKEVNFLTFVEDAASRSQRPRMRRDGEKVKELPSWVPDLRCRLEPPSMWDYFQSVECFNVSRGLEASKGLEVFEKQRRMRVWGYRFDRVKRCGETSTEAAERYSLPGIVAMLGAIATSPETPYGSQENAFDAIWTSIAILTDSETDPSFPIPESHKERAMLWLYDAMAAGKVFRKTNTYTQEQERLFHEFVDVGGRELLSNVNQYAQAHRNHLAGMVARVRSPSAAGVDASEPLPALNQQPGTGHIGMAAVAVGGYGLRRMRLFMTEEGWVGKGPESMEHGDEIWIIPGGEVAFVLRSRGRNCRGRNFTYIGHAYVHGIMDGQECLRRFRGVPMTEINLI</sequence>
<organism evidence="2 3">
    <name type="scientific">Parathielavia appendiculata</name>
    <dbReference type="NCBI Taxonomy" id="2587402"/>
    <lineage>
        <taxon>Eukaryota</taxon>
        <taxon>Fungi</taxon>
        <taxon>Dikarya</taxon>
        <taxon>Ascomycota</taxon>
        <taxon>Pezizomycotina</taxon>
        <taxon>Sordariomycetes</taxon>
        <taxon>Sordariomycetidae</taxon>
        <taxon>Sordariales</taxon>
        <taxon>Chaetomiaceae</taxon>
        <taxon>Parathielavia</taxon>
    </lineage>
</organism>
<keyword evidence="3" id="KW-1185">Reference proteome</keyword>
<gene>
    <name evidence="2" type="ORF">N657DRAFT_650963</name>
</gene>
<proteinExistence type="predicted"/>
<evidence type="ECO:0000313" key="2">
    <source>
        <dbReference type="EMBL" id="KAK4118773.1"/>
    </source>
</evidence>
<evidence type="ECO:0000313" key="3">
    <source>
        <dbReference type="Proteomes" id="UP001302602"/>
    </source>
</evidence>
<protein>
    <recommendedName>
        <fullName evidence="1">Heterokaryon incompatibility domain-containing protein</fullName>
    </recommendedName>
</protein>
<dbReference type="EMBL" id="MU853260">
    <property type="protein sequence ID" value="KAK4118773.1"/>
    <property type="molecule type" value="Genomic_DNA"/>
</dbReference>
<dbReference type="Proteomes" id="UP001302602">
    <property type="component" value="Unassembled WGS sequence"/>
</dbReference>
<dbReference type="RefSeq" id="XP_062642546.1">
    <property type="nucleotide sequence ID" value="XM_062794068.1"/>
</dbReference>
<dbReference type="GeneID" id="87830837"/>